<evidence type="ECO:0000256" key="1">
    <source>
        <dbReference type="SAM" id="MobiDB-lite"/>
    </source>
</evidence>
<evidence type="ECO:0000259" key="2">
    <source>
        <dbReference type="Pfam" id="PF04994"/>
    </source>
</evidence>
<dbReference type="InterPro" id="IPR047525">
    <property type="entry name" value="TfoX-like"/>
</dbReference>
<feature type="domain" description="TfoX C-terminal" evidence="2">
    <location>
        <begin position="14"/>
        <end position="90"/>
    </location>
</feature>
<dbReference type="EMBL" id="PGTS01000006">
    <property type="protein sequence ID" value="PKR48331.1"/>
    <property type="molecule type" value="Genomic_DNA"/>
</dbReference>
<feature type="region of interest" description="Disordered" evidence="1">
    <location>
        <begin position="1"/>
        <end position="24"/>
    </location>
</feature>
<organism evidence="3 4">
    <name type="scientific">Thalassospira povalilytica</name>
    <dbReference type="NCBI Taxonomy" id="732237"/>
    <lineage>
        <taxon>Bacteria</taxon>
        <taxon>Pseudomonadati</taxon>
        <taxon>Pseudomonadota</taxon>
        <taxon>Alphaproteobacteria</taxon>
        <taxon>Rhodospirillales</taxon>
        <taxon>Thalassospiraceae</taxon>
        <taxon>Thalassospira</taxon>
    </lineage>
</organism>
<protein>
    <recommendedName>
        <fullName evidence="2">TfoX C-terminal domain-containing protein</fullName>
    </recommendedName>
</protein>
<keyword evidence="4" id="KW-1185">Reference proteome</keyword>
<dbReference type="Gene3D" id="1.10.150.20">
    <property type="entry name" value="5' to 3' exonuclease, C-terminal subdomain"/>
    <property type="match status" value="1"/>
</dbReference>
<dbReference type="InterPro" id="IPR007077">
    <property type="entry name" value="TfoX_C"/>
</dbReference>
<dbReference type="Pfam" id="PF04994">
    <property type="entry name" value="TfoX_C"/>
    <property type="match status" value="1"/>
</dbReference>
<proteinExistence type="predicted"/>
<reference evidence="3 4" key="1">
    <citation type="submission" date="2017-11" db="EMBL/GenBank/DDBJ databases">
        <title>Biodiversity and function of Thalassospira species in the particle-attached aromatic-hydrocarbon-degrading consortia from the surface seawater of the China South Sea.</title>
        <authorList>
            <person name="Dong C."/>
            <person name="Liu R."/>
            <person name="Shao Z."/>
        </authorList>
    </citation>
    <scope>NUCLEOTIDE SEQUENCE [LARGE SCALE GENOMIC DNA]</scope>
    <source>
        <strain evidence="3 4">139Z-12</strain>
    </source>
</reference>
<dbReference type="PANTHER" id="PTHR36121">
    <property type="entry name" value="PROTEIN SXY"/>
    <property type="match status" value="1"/>
</dbReference>
<dbReference type="PANTHER" id="PTHR36121:SF1">
    <property type="entry name" value="PROTEIN SXY"/>
    <property type="match status" value="1"/>
</dbReference>
<gene>
    <name evidence="3" type="ORF">CU041_16700</name>
</gene>
<evidence type="ECO:0000313" key="4">
    <source>
        <dbReference type="Proteomes" id="UP000233365"/>
    </source>
</evidence>
<name>A0ABX4R5D5_9PROT</name>
<evidence type="ECO:0000313" key="3">
    <source>
        <dbReference type="EMBL" id="PKR48331.1"/>
    </source>
</evidence>
<sequence>MPNAMCTHNPEQRKTMRNIGPTSSRELREIGIENRDQLIATGIVEVTRRLLFRFGGERKISLNYLYALEGAIHDRDWRDITPARKQELRALLDTLREELSNAQS</sequence>
<comment type="caution">
    <text evidence="3">The sequence shown here is derived from an EMBL/GenBank/DDBJ whole genome shotgun (WGS) entry which is preliminary data.</text>
</comment>
<dbReference type="Proteomes" id="UP000233365">
    <property type="component" value="Unassembled WGS sequence"/>
</dbReference>
<accession>A0ABX4R5D5</accession>